<keyword evidence="2" id="KW-0812">Transmembrane</keyword>
<evidence type="ECO:0000313" key="4">
    <source>
        <dbReference type="Proteomes" id="UP000067461"/>
    </source>
</evidence>
<keyword evidence="2" id="KW-1133">Transmembrane helix</keyword>
<name>A0A060NGG0_9BURK</name>
<protein>
    <submittedName>
        <fullName evidence="3">Uncharacterized protein</fullName>
    </submittedName>
</protein>
<keyword evidence="1" id="KW-0175">Coiled coil</keyword>
<keyword evidence="2" id="KW-0472">Membrane</keyword>
<gene>
    <name evidence="3" type="ORF">SRAA_0148</name>
</gene>
<evidence type="ECO:0000313" key="3">
    <source>
        <dbReference type="EMBL" id="BAO80002.1"/>
    </source>
</evidence>
<sequence>MGFPWLIALKLVPWGDVIEHAPRVIAGARRFLDKQRGGGADIDAAPVPTGNGTPQERVQVLEAAWQRMQADLAQVAQTNADLAEQNARLIDQVERLRKRSRWLVGGAALLALGLLMLAWRVY</sequence>
<evidence type="ECO:0000256" key="2">
    <source>
        <dbReference type="SAM" id="Phobius"/>
    </source>
</evidence>
<evidence type="ECO:0000256" key="1">
    <source>
        <dbReference type="SAM" id="Coils"/>
    </source>
</evidence>
<organism evidence="3 4">
    <name type="scientific">Serpentinimonas raichei</name>
    <dbReference type="NCBI Taxonomy" id="1458425"/>
    <lineage>
        <taxon>Bacteria</taxon>
        <taxon>Pseudomonadati</taxon>
        <taxon>Pseudomonadota</taxon>
        <taxon>Betaproteobacteria</taxon>
        <taxon>Burkholderiales</taxon>
        <taxon>Comamonadaceae</taxon>
        <taxon>Serpentinimonas</taxon>
    </lineage>
</organism>
<dbReference type="Proteomes" id="UP000067461">
    <property type="component" value="Chromosome"/>
</dbReference>
<feature type="coiled-coil region" evidence="1">
    <location>
        <begin position="72"/>
        <end position="99"/>
    </location>
</feature>
<dbReference type="AlphaFoldDB" id="A0A060NGG0"/>
<dbReference type="KEGG" id="cbaa:SRAA_0148"/>
<dbReference type="EMBL" id="AP014568">
    <property type="protein sequence ID" value="BAO80002.1"/>
    <property type="molecule type" value="Genomic_DNA"/>
</dbReference>
<dbReference type="HOGENOM" id="CLU_2022783_0_0_4"/>
<accession>A0A060NGG0</accession>
<feature type="transmembrane region" description="Helical" evidence="2">
    <location>
        <begin position="102"/>
        <end position="121"/>
    </location>
</feature>
<reference evidence="3 4" key="1">
    <citation type="journal article" date="2014" name="Nat. Commun.">
        <title>Physiological and genomic features of highly alkaliphilic hydrogen-utilizing Betaproteobacteria from a continental serpentinizing site.</title>
        <authorList>
            <person name="Suzuki S."/>
            <person name="Kuenen J.G."/>
            <person name="Schipper K."/>
            <person name="van der Velde S."/>
            <person name="Ishii S."/>
            <person name="Wu A."/>
            <person name="Sorokin D.Y."/>
            <person name="Tenney A."/>
            <person name="Meng X.Y."/>
            <person name="Morrill P.L."/>
            <person name="Kamagata Y."/>
            <person name="Muyzer G."/>
            <person name="Nealson K.H."/>
        </authorList>
    </citation>
    <scope>NUCLEOTIDE SEQUENCE [LARGE SCALE GENOMIC DNA]</scope>
    <source>
        <strain evidence="3 4">A1</strain>
    </source>
</reference>
<keyword evidence="4" id="KW-1185">Reference proteome</keyword>
<proteinExistence type="predicted"/>